<reference evidence="1" key="1">
    <citation type="thesis" date="2020" institute="ProQuest LLC" country="789 East Eisenhower Parkway, Ann Arbor, MI, USA">
        <title>Comparative Genomics and Chromosome Evolution.</title>
        <authorList>
            <person name="Mudd A.B."/>
        </authorList>
    </citation>
    <scope>NUCLEOTIDE SEQUENCE</scope>
    <source>
        <strain evidence="1">HN-11 Male</strain>
        <tissue evidence="1">Kidney and liver</tissue>
    </source>
</reference>
<organism evidence="1 2">
    <name type="scientific">Eleutherodactylus coqui</name>
    <name type="common">Puerto Rican coqui</name>
    <dbReference type="NCBI Taxonomy" id="57060"/>
    <lineage>
        <taxon>Eukaryota</taxon>
        <taxon>Metazoa</taxon>
        <taxon>Chordata</taxon>
        <taxon>Craniata</taxon>
        <taxon>Vertebrata</taxon>
        <taxon>Euteleostomi</taxon>
        <taxon>Amphibia</taxon>
        <taxon>Batrachia</taxon>
        <taxon>Anura</taxon>
        <taxon>Neobatrachia</taxon>
        <taxon>Hyloidea</taxon>
        <taxon>Eleutherodactylidae</taxon>
        <taxon>Eleutherodactylinae</taxon>
        <taxon>Eleutherodactylus</taxon>
        <taxon>Eleutherodactylus</taxon>
    </lineage>
</organism>
<sequence>MLSNNRTTICTTGCRIFCSSRCIILPGPRRTLMPTNTIYVLSSSLNIWKPSISHLHIYTTQHIILHASSAPAL</sequence>
<name>A0A8J6K3R1_ELECQ</name>
<dbReference type="Proteomes" id="UP000770717">
    <property type="component" value="Unassembled WGS sequence"/>
</dbReference>
<gene>
    <name evidence="1" type="ORF">GDO78_004493</name>
</gene>
<accession>A0A8J6K3R1</accession>
<evidence type="ECO:0000313" key="2">
    <source>
        <dbReference type="Proteomes" id="UP000770717"/>
    </source>
</evidence>
<proteinExistence type="predicted"/>
<keyword evidence="2" id="KW-1185">Reference proteome</keyword>
<protein>
    <submittedName>
        <fullName evidence="1">Uncharacterized protein</fullName>
    </submittedName>
</protein>
<comment type="caution">
    <text evidence="1">The sequence shown here is derived from an EMBL/GenBank/DDBJ whole genome shotgun (WGS) entry which is preliminary data.</text>
</comment>
<dbReference type="AlphaFoldDB" id="A0A8J6K3R1"/>
<dbReference type="EMBL" id="WNTK01000013">
    <property type="protein sequence ID" value="KAG9474214.1"/>
    <property type="molecule type" value="Genomic_DNA"/>
</dbReference>
<evidence type="ECO:0000313" key="1">
    <source>
        <dbReference type="EMBL" id="KAG9474214.1"/>
    </source>
</evidence>